<dbReference type="EMBL" id="CP119078">
    <property type="protein sequence ID" value="WED44358.1"/>
    <property type="molecule type" value="Genomic_DNA"/>
</dbReference>
<keyword evidence="2" id="KW-1185">Reference proteome</keyword>
<protein>
    <submittedName>
        <fullName evidence="1">DUF2490 domain-containing protein</fullName>
    </submittedName>
</protein>
<dbReference type="Pfam" id="PF10677">
    <property type="entry name" value="DUF2490"/>
    <property type="match status" value="1"/>
</dbReference>
<sequence length="208" mass="24371">MKVLWGVQTTEKVWSTFGLNTNLGKFSYQLEPQLRVMNRQNVYDQFLNNFNGSYQLSPQLVFTLGTTYVNTWQNQGSNLQETRLLEQVSYTPRRYSWLSIRSRIEQRKRQDSNQLNYRLRERLTLKKRLTDSLSLVGFDEIFINLNQPDWISTKTFDQNRILISLDQQASKSLVLGAGYIYQYILSKPRQVGHIASLYAQLTLPTEVS</sequence>
<evidence type="ECO:0000313" key="1">
    <source>
        <dbReference type="EMBL" id="WED44358.1"/>
    </source>
</evidence>
<proteinExistence type="predicted"/>
<gene>
    <name evidence="1" type="ORF">PXX05_06105</name>
</gene>
<dbReference type="Proteomes" id="UP001222087">
    <property type="component" value="Chromosome"/>
</dbReference>
<dbReference type="InterPro" id="IPR019619">
    <property type="entry name" value="DUF2490"/>
</dbReference>
<dbReference type="RefSeq" id="WP_275090176.1">
    <property type="nucleotide sequence ID" value="NZ_CP119078.1"/>
</dbReference>
<organism evidence="1 2">
    <name type="scientific">Legionella cardiaca</name>
    <dbReference type="NCBI Taxonomy" id="1071983"/>
    <lineage>
        <taxon>Bacteria</taxon>
        <taxon>Pseudomonadati</taxon>
        <taxon>Pseudomonadota</taxon>
        <taxon>Gammaproteobacteria</taxon>
        <taxon>Legionellales</taxon>
        <taxon>Legionellaceae</taxon>
        <taxon>Legionella</taxon>
    </lineage>
</organism>
<reference evidence="1 2" key="1">
    <citation type="submission" date="2023-02" db="EMBL/GenBank/DDBJ databases">
        <title>Genome Sequence of L. cardiaca H63T.</title>
        <authorList>
            <person name="Lopez A.E."/>
            <person name="Cianciotto N.P."/>
        </authorList>
    </citation>
    <scope>NUCLEOTIDE SEQUENCE [LARGE SCALE GENOMIC DNA]</scope>
    <source>
        <strain evidence="1 2">H63</strain>
    </source>
</reference>
<accession>A0ABY8AUK8</accession>
<name>A0ABY8AUK8_9GAMM</name>
<evidence type="ECO:0000313" key="2">
    <source>
        <dbReference type="Proteomes" id="UP001222087"/>
    </source>
</evidence>